<dbReference type="GO" id="GO:0008270">
    <property type="term" value="F:zinc ion binding"/>
    <property type="evidence" value="ECO:0007669"/>
    <property type="project" value="InterPro"/>
</dbReference>
<evidence type="ECO:0000313" key="6">
    <source>
        <dbReference type="Proteomes" id="UP001362999"/>
    </source>
</evidence>
<dbReference type="Gene3D" id="4.10.240.10">
    <property type="entry name" value="Zn(2)-C6 fungal-type DNA-binding domain"/>
    <property type="match status" value="1"/>
</dbReference>
<dbReference type="InterPro" id="IPR001138">
    <property type="entry name" value="Zn2Cys6_DnaBD"/>
</dbReference>
<accession>A0AAV9ZP65</accession>
<organism evidence="5 6">
    <name type="scientific">Favolaschia claudopus</name>
    <dbReference type="NCBI Taxonomy" id="2862362"/>
    <lineage>
        <taxon>Eukaryota</taxon>
        <taxon>Fungi</taxon>
        <taxon>Dikarya</taxon>
        <taxon>Basidiomycota</taxon>
        <taxon>Agaricomycotina</taxon>
        <taxon>Agaricomycetes</taxon>
        <taxon>Agaricomycetidae</taxon>
        <taxon>Agaricales</taxon>
        <taxon>Marasmiineae</taxon>
        <taxon>Mycenaceae</taxon>
        <taxon>Favolaschia</taxon>
    </lineage>
</organism>
<proteinExistence type="predicted"/>
<comment type="caution">
    <text evidence="5">The sequence shown here is derived from an EMBL/GenBank/DDBJ whole genome shotgun (WGS) entry which is preliminary data.</text>
</comment>
<dbReference type="GO" id="GO:0000981">
    <property type="term" value="F:DNA-binding transcription factor activity, RNA polymerase II-specific"/>
    <property type="evidence" value="ECO:0007669"/>
    <property type="project" value="InterPro"/>
</dbReference>
<dbReference type="GO" id="GO:0005634">
    <property type="term" value="C:nucleus"/>
    <property type="evidence" value="ECO:0007669"/>
    <property type="project" value="UniProtKB-SubCell"/>
</dbReference>
<dbReference type="InterPro" id="IPR007219">
    <property type="entry name" value="XnlR_reg_dom"/>
</dbReference>
<protein>
    <submittedName>
        <fullName evidence="5">Zn(2)-C6 fungal-type domain-containing protein</fullName>
    </submittedName>
</protein>
<dbReference type="AlphaFoldDB" id="A0AAV9ZP65"/>
<keyword evidence="3" id="KW-0539">Nucleus</keyword>
<dbReference type="Proteomes" id="UP001362999">
    <property type="component" value="Unassembled WGS sequence"/>
</dbReference>
<dbReference type="CDD" id="cd12148">
    <property type="entry name" value="fungal_TF_MHR"/>
    <property type="match status" value="1"/>
</dbReference>
<dbReference type="SMART" id="SM00906">
    <property type="entry name" value="Fungal_trans"/>
    <property type="match status" value="1"/>
</dbReference>
<name>A0AAV9ZP65_9AGAR</name>
<evidence type="ECO:0000259" key="4">
    <source>
        <dbReference type="PROSITE" id="PS50048"/>
    </source>
</evidence>
<gene>
    <name evidence="5" type="ORF">R3P38DRAFT_2742908</name>
</gene>
<dbReference type="PROSITE" id="PS50048">
    <property type="entry name" value="ZN2_CY6_FUNGAL_2"/>
    <property type="match status" value="1"/>
</dbReference>
<evidence type="ECO:0000313" key="5">
    <source>
        <dbReference type="EMBL" id="KAK6988122.1"/>
    </source>
</evidence>
<feature type="domain" description="Zn(2)-C6 fungal-type" evidence="4">
    <location>
        <begin position="16"/>
        <end position="45"/>
    </location>
</feature>
<evidence type="ECO:0000256" key="3">
    <source>
        <dbReference type="ARBA" id="ARBA00023242"/>
    </source>
</evidence>
<keyword evidence="6" id="KW-1185">Reference proteome</keyword>
<dbReference type="InterPro" id="IPR036864">
    <property type="entry name" value="Zn2-C6_fun-type_DNA-bd_sf"/>
</dbReference>
<dbReference type="InterPro" id="IPR050613">
    <property type="entry name" value="Sec_Metabolite_Reg"/>
</dbReference>
<dbReference type="PANTHER" id="PTHR31001">
    <property type="entry name" value="UNCHARACTERIZED TRANSCRIPTIONAL REGULATORY PROTEIN"/>
    <property type="match status" value="1"/>
</dbReference>
<evidence type="ECO:0000256" key="2">
    <source>
        <dbReference type="ARBA" id="ARBA00022723"/>
    </source>
</evidence>
<comment type="subcellular location">
    <subcellularLocation>
        <location evidence="1">Nucleus</location>
    </subcellularLocation>
</comment>
<keyword evidence="2" id="KW-0479">Metal-binding</keyword>
<sequence length="764" mass="83954">MKPSAENLSVAPSLVACAECQRQKSKCDKKVPCGSCKRRGCGDICPTGTLLSTGRGKRSIMSHVPNLNSTIVNMGQRIRDLEEALACTQESTKSSHALWSKCVLSAPLRTESTPAPSGDTLGSFVVDEHGETVYYGPVGGFEVFHSASKIIPPGRDGQLFTALTTSFPFSSSAERPPSWNPTMSLDHLVIFVPSRTRAHNLCELYFHNAAWHGTPLTHPEVTSLRTLIYTRRNPSLPLEITPHQLACVFLIFALGSIVDTAVSGVDSADGDCYFGLASAALSVKNVFDFEEPELATVQAFTLLANYYTYISRRFSVETAWQTISMASSLAQRLGLHRESCVSKFPPPLADRCRGLFWELYACENIYGLAVGRPVSIRPESISCAFPPEEEQEEEGTESAPFGKPLPGYRHARWKFVQDIMAPVMETFLAIKKPSYETILKFDLRIRKFIQTSLPPLEAIDLSETDPPRKFLHRGSLRVLANQVLIFIHRDSFVEAMRISPTNPLQSPYSSSFLAAYRSAAEIVKANNRDCKRYPELLPRWCGTWRNSIEASIIVATVAIRYPNSDMKSEAHFSQVIADLLETVDILDRVAGDCANHIGFGIFRNAIEKALALHSRHTDSQNQLQTRGFSLERPHASVRASDKPLNPAQCMAAEDLERELKLLEQAATSLALESDTGTVGTTNGMAEHDPSLQAPNQTTSSSATAFIDMTGPGYRDNLLFLPAELESLSALSAYSDLISDGFNARSGIGISSADARLWDDFLGSL</sequence>
<dbReference type="GO" id="GO:0003677">
    <property type="term" value="F:DNA binding"/>
    <property type="evidence" value="ECO:0007669"/>
    <property type="project" value="InterPro"/>
</dbReference>
<dbReference type="PROSITE" id="PS51257">
    <property type="entry name" value="PROKAR_LIPOPROTEIN"/>
    <property type="match status" value="1"/>
</dbReference>
<dbReference type="PANTHER" id="PTHR31001:SF56">
    <property type="entry name" value="ZN(2)-C6 FUNGAL-TYPE DOMAIN-CONTAINING PROTEIN"/>
    <property type="match status" value="1"/>
</dbReference>
<dbReference type="GO" id="GO:0006351">
    <property type="term" value="P:DNA-templated transcription"/>
    <property type="evidence" value="ECO:0007669"/>
    <property type="project" value="InterPro"/>
</dbReference>
<evidence type="ECO:0000256" key="1">
    <source>
        <dbReference type="ARBA" id="ARBA00004123"/>
    </source>
</evidence>
<dbReference type="SUPFAM" id="SSF57701">
    <property type="entry name" value="Zn2/Cys6 DNA-binding domain"/>
    <property type="match status" value="1"/>
</dbReference>
<dbReference type="EMBL" id="JAWWNJ010000126">
    <property type="protein sequence ID" value="KAK6988122.1"/>
    <property type="molecule type" value="Genomic_DNA"/>
</dbReference>
<reference evidence="5 6" key="1">
    <citation type="journal article" date="2024" name="J Genomics">
        <title>Draft genome sequencing and assembly of Favolaschia claudopus CIRM-BRFM 2984 isolated from oak limbs.</title>
        <authorList>
            <person name="Navarro D."/>
            <person name="Drula E."/>
            <person name="Chaduli D."/>
            <person name="Cazenave R."/>
            <person name="Ahrendt S."/>
            <person name="Wang J."/>
            <person name="Lipzen A."/>
            <person name="Daum C."/>
            <person name="Barry K."/>
            <person name="Grigoriev I.V."/>
            <person name="Favel A."/>
            <person name="Rosso M.N."/>
            <person name="Martin F."/>
        </authorList>
    </citation>
    <scope>NUCLEOTIDE SEQUENCE [LARGE SCALE GENOMIC DNA]</scope>
    <source>
        <strain evidence="5 6">CIRM-BRFM 2984</strain>
    </source>
</reference>
<dbReference type="Pfam" id="PF04082">
    <property type="entry name" value="Fungal_trans"/>
    <property type="match status" value="1"/>
</dbReference>